<dbReference type="SUPFAM" id="SSF47473">
    <property type="entry name" value="EF-hand"/>
    <property type="match status" value="1"/>
</dbReference>
<dbReference type="SMART" id="SM00027">
    <property type="entry name" value="EH"/>
    <property type="match status" value="1"/>
</dbReference>
<feature type="region of interest" description="Disordered" evidence="10">
    <location>
        <begin position="550"/>
        <end position="585"/>
    </location>
</feature>
<evidence type="ECO:0000256" key="3">
    <source>
        <dbReference type="ARBA" id="ARBA00004413"/>
    </source>
</evidence>
<feature type="region of interest" description="Disordered" evidence="10">
    <location>
        <begin position="268"/>
        <end position="292"/>
    </location>
</feature>
<feature type="domain" description="EH" evidence="11">
    <location>
        <begin position="700"/>
        <end position="775"/>
    </location>
</feature>
<dbReference type="InterPro" id="IPR000261">
    <property type="entry name" value="EH_dom"/>
</dbReference>
<comment type="subcellular location">
    <subcellularLocation>
        <location evidence="3">Cell membrane</location>
        <topology evidence="3">Peripheral membrane protein</topology>
        <orientation evidence="3">Cytoplasmic side</orientation>
    </subcellularLocation>
    <subcellularLocation>
        <location evidence="2">Cytoplasm</location>
        <location evidence="2">Cytoskeleton</location>
        <location evidence="2">Actin patch</location>
    </subcellularLocation>
    <subcellularLocation>
        <location evidence="1">Endosome membrane</location>
        <topology evidence="1">Peripheral membrane protein</topology>
        <orientation evidence="1">Cytoplasmic side</orientation>
    </subcellularLocation>
</comment>
<dbReference type="GO" id="GO:0005509">
    <property type="term" value="F:calcium ion binding"/>
    <property type="evidence" value="ECO:0007669"/>
    <property type="project" value="InterPro"/>
</dbReference>
<feature type="region of interest" description="Disordered" evidence="10">
    <location>
        <begin position="487"/>
        <end position="531"/>
    </location>
</feature>
<feature type="region of interest" description="Disordered" evidence="10">
    <location>
        <begin position="1"/>
        <end position="30"/>
    </location>
</feature>
<keyword evidence="8" id="KW-0206">Cytoskeleton</keyword>
<feature type="compositionally biased region" description="Polar residues" evidence="10">
    <location>
        <begin position="605"/>
        <end position="615"/>
    </location>
</feature>
<feature type="compositionally biased region" description="Basic residues" evidence="10">
    <location>
        <begin position="652"/>
        <end position="675"/>
    </location>
</feature>
<sequence length="797" mass="84920">MSSAHATPTSSSSGSPGSSSQQHSSAEDAAAVALRGAALAFAKKPAASLPTSSATTNTYTYSPALSHGSSTHITAGGHPVRLLSSHARKRSIDALAAAERARSPARLLVQPHPPAEGFGASHDVESQNASLQAAGIVAARLQQLGVPNLVPTSSPQAADANSKLDAKTNPSLIAATLAASRSVSPSAANRKVRHAGAGADGDVVVDAAPIPPTTSLISMFESKDEDVEVPVVKTTPVRKQHKQKLVREVSPTGKIPASAVALPKLAAAAARPKRQSSPPVTSEASKEAPMTPVAVKTSAAFKTPVSVKTPVSAKPKKMLTPQAVVDAASAKPRVPAVSPTVKTPTKPKHLSQPKEKPTPEPKPVKVNTEKKVRDTLSLKAEPKPVSQPKEKPTPEPKPVKVNSEKKARDTPTLKAKPKPVTIPRAESPTPPLISRSTTVVLSPKPTRVVKAALRSSSPPDVILKPTIEVQSPPIILKPAIEVQSPPVAEPIKLASPQPKAAPTPPQPRRSQRFVKSPVNGRERGNSDTMSASPAVISMYGLPISIRAPISRASPPPLPGRRDSVASAPSSPSHEPQRRLKIKTPAVDQLQLNSLTSAIMAGSLASSRLTPQNSGSPMPPLLPKRQKSPHLLQTLRRPPSSDSDENERQKNLGNHHRHKLHSSRHQHHEGSRRRWRDKITDRERKRYEAVWASNRGLLLTDVSPSSSVVGNIGTELSECVVNVVVRELWQRSRLPDDELGEAWDLVDREGRGYLTRPEFVVGMWLVDQRLKGRKLPTRVGDSVWTSAYGGVAVARPRR</sequence>
<reference evidence="13 14" key="1">
    <citation type="journal article" date="2015" name="Genome Announc.">
        <title>Draft Genome Sequence and Gene Annotation of the Entomopathogenic Fungus Verticillium hemipterigenum.</title>
        <authorList>
            <person name="Horn F."/>
            <person name="Habel A."/>
            <person name="Scharf D.H."/>
            <person name="Dworschak J."/>
            <person name="Brakhage A.A."/>
            <person name="Guthke R."/>
            <person name="Hertweck C."/>
            <person name="Linde J."/>
        </authorList>
    </citation>
    <scope>NUCLEOTIDE SEQUENCE [LARGE SCALE GENOMIC DNA]</scope>
</reference>
<dbReference type="GO" id="GO:0005886">
    <property type="term" value="C:plasma membrane"/>
    <property type="evidence" value="ECO:0007669"/>
    <property type="project" value="UniProtKB-SubCell"/>
</dbReference>
<keyword evidence="5" id="KW-0254">Endocytosis</keyword>
<evidence type="ECO:0000256" key="7">
    <source>
        <dbReference type="ARBA" id="ARBA00023203"/>
    </source>
</evidence>
<name>A0A0A1T982_9HYPO</name>
<feature type="compositionally biased region" description="Basic and acidic residues" evidence="10">
    <location>
        <begin position="352"/>
        <end position="411"/>
    </location>
</feature>
<feature type="compositionally biased region" description="Low complexity" evidence="10">
    <location>
        <begin position="268"/>
        <end position="279"/>
    </location>
</feature>
<keyword evidence="8" id="KW-0963">Cytoplasm</keyword>
<dbReference type="CDD" id="cd00052">
    <property type="entry name" value="EH"/>
    <property type="match status" value="1"/>
</dbReference>
<feature type="region of interest" description="Disordered" evidence="10">
    <location>
        <begin position="326"/>
        <end position="439"/>
    </location>
</feature>
<organism evidence="13 14">
    <name type="scientific">[Torrubiella] hemipterigena</name>
    <dbReference type="NCBI Taxonomy" id="1531966"/>
    <lineage>
        <taxon>Eukaryota</taxon>
        <taxon>Fungi</taxon>
        <taxon>Dikarya</taxon>
        <taxon>Ascomycota</taxon>
        <taxon>Pezizomycotina</taxon>
        <taxon>Sordariomycetes</taxon>
        <taxon>Hypocreomycetidae</taxon>
        <taxon>Hypocreales</taxon>
        <taxon>Clavicipitaceae</taxon>
        <taxon>Clavicipitaceae incertae sedis</taxon>
        <taxon>'Torrubiella' clade</taxon>
    </lineage>
</organism>
<dbReference type="GO" id="GO:0010008">
    <property type="term" value="C:endosome membrane"/>
    <property type="evidence" value="ECO:0007669"/>
    <property type="project" value="UniProtKB-SubCell"/>
</dbReference>
<keyword evidence="7" id="KW-0009">Actin-binding</keyword>
<evidence type="ECO:0000256" key="6">
    <source>
        <dbReference type="ARBA" id="ARBA00022753"/>
    </source>
</evidence>
<feature type="region of interest" description="Disordered" evidence="10">
    <location>
        <begin position="605"/>
        <end position="676"/>
    </location>
</feature>
<dbReference type="HOGENOM" id="CLU_014603_0_0_1"/>
<dbReference type="GO" id="GO:0030479">
    <property type="term" value="C:actin cortical patch"/>
    <property type="evidence" value="ECO:0007669"/>
    <property type="project" value="UniProtKB-SubCell"/>
</dbReference>
<evidence type="ECO:0000313" key="13">
    <source>
        <dbReference type="EMBL" id="CEJ82705.1"/>
    </source>
</evidence>
<evidence type="ECO:0000256" key="1">
    <source>
        <dbReference type="ARBA" id="ARBA00004125"/>
    </source>
</evidence>
<comment type="subunit">
    <text evidence="4">Component of the PAN1 actin cytoskeleton-regulatory complex.</text>
</comment>
<evidence type="ECO:0000313" key="14">
    <source>
        <dbReference type="Proteomes" id="UP000039046"/>
    </source>
</evidence>
<keyword evidence="6" id="KW-0967">Endosome</keyword>
<dbReference type="STRING" id="1531966.A0A0A1T982"/>
<protein>
    <recommendedName>
        <fullName evidence="15">Increased rDNA silencing protein 4</fullName>
    </recommendedName>
</protein>
<feature type="domain" description="EF-hand" evidence="12">
    <location>
        <begin position="733"/>
        <end position="768"/>
    </location>
</feature>
<dbReference type="PROSITE" id="PS50222">
    <property type="entry name" value="EF_HAND_2"/>
    <property type="match status" value="1"/>
</dbReference>
<evidence type="ECO:0000256" key="5">
    <source>
        <dbReference type="ARBA" id="ARBA00022583"/>
    </source>
</evidence>
<evidence type="ECO:0000256" key="2">
    <source>
        <dbReference type="ARBA" id="ARBA00004134"/>
    </source>
</evidence>
<evidence type="ECO:0000256" key="9">
    <source>
        <dbReference type="ARBA" id="ARBA00025194"/>
    </source>
</evidence>
<dbReference type="InterPro" id="IPR002048">
    <property type="entry name" value="EF_hand_dom"/>
</dbReference>
<dbReference type="Proteomes" id="UP000039046">
    <property type="component" value="Unassembled WGS sequence"/>
</dbReference>
<dbReference type="AlphaFoldDB" id="A0A0A1T982"/>
<comment type="function">
    <text evidence="9">Component of the PAN1 actin cytoskeleton-regulatory complex required for the internalization of endosomes during actin-coupled endocytosis. The complex links the site of endocytosis to the cell membrane-associated actin cytoskeleton. Mediates uptake of external molecules and vacuolar degradation of plasma membrane proteins. Plays a role in the proper organization of the cell membrane-associated actin cytoskeleton and promotes its destabilization.</text>
</comment>
<dbReference type="PROSITE" id="PS50031">
    <property type="entry name" value="EH"/>
    <property type="match status" value="1"/>
</dbReference>
<dbReference type="GO" id="GO:0006897">
    <property type="term" value="P:endocytosis"/>
    <property type="evidence" value="ECO:0007669"/>
    <property type="project" value="UniProtKB-KW"/>
</dbReference>
<evidence type="ECO:0000259" key="12">
    <source>
        <dbReference type="PROSITE" id="PS50222"/>
    </source>
</evidence>
<dbReference type="InterPro" id="IPR011992">
    <property type="entry name" value="EF-hand-dom_pair"/>
</dbReference>
<proteinExistence type="predicted"/>
<dbReference type="Gene3D" id="1.10.238.10">
    <property type="entry name" value="EF-hand"/>
    <property type="match status" value="1"/>
</dbReference>
<keyword evidence="14" id="KW-1185">Reference proteome</keyword>
<accession>A0A0A1T982</accession>
<gene>
    <name evidence="13" type="ORF">VHEMI02754</name>
</gene>
<evidence type="ECO:0000256" key="10">
    <source>
        <dbReference type="SAM" id="MobiDB-lite"/>
    </source>
</evidence>
<dbReference type="GO" id="GO:0003779">
    <property type="term" value="F:actin binding"/>
    <property type="evidence" value="ECO:0007669"/>
    <property type="project" value="UniProtKB-KW"/>
</dbReference>
<dbReference type="OrthoDB" id="10045710at2759"/>
<dbReference type="EMBL" id="CDHN01000001">
    <property type="protein sequence ID" value="CEJ82705.1"/>
    <property type="molecule type" value="Genomic_DNA"/>
</dbReference>
<dbReference type="Pfam" id="PF12763">
    <property type="entry name" value="EH"/>
    <property type="match status" value="1"/>
</dbReference>
<evidence type="ECO:0000256" key="8">
    <source>
        <dbReference type="ARBA" id="ARBA00023212"/>
    </source>
</evidence>
<evidence type="ECO:0000256" key="4">
    <source>
        <dbReference type="ARBA" id="ARBA00011159"/>
    </source>
</evidence>
<evidence type="ECO:0008006" key="15">
    <source>
        <dbReference type="Google" id="ProtNLM"/>
    </source>
</evidence>
<evidence type="ECO:0000259" key="11">
    <source>
        <dbReference type="PROSITE" id="PS50031"/>
    </source>
</evidence>